<keyword evidence="4 6" id="KW-1133">Transmembrane helix</keyword>
<dbReference type="InterPro" id="IPR011701">
    <property type="entry name" value="MFS"/>
</dbReference>
<dbReference type="OrthoDB" id="3639251at2759"/>
<evidence type="ECO:0000256" key="3">
    <source>
        <dbReference type="ARBA" id="ARBA00022692"/>
    </source>
</evidence>
<dbReference type="Pfam" id="PF07690">
    <property type="entry name" value="MFS_1"/>
    <property type="match status" value="1"/>
</dbReference>
<comment type="subcellular location">
    <subcellularLocation>
        <location evidence="1">Membrane</location>
        <topology evidence="1">Multi-pass membrane protein</topology>
    </subcellularLocation>
</comment>
<feature type="transmembrane region" description="Helical" evidence="6">
    <location>
        <begin position="315"/>
        <end position="336"/>
    </location>
</feature>
<evidence type="ECO:0000256" key="4">
    <source>
        <dbReference type="ARBA" id="ARBA00022989"/>
    </source>
</evidence>
<feature type="transmembrane region" description="Helical" evidence="6">
    <location>
        <begin position="213"/>
        <end position="233"/>
    </location>
</feature>
<feature type="transmembrane region" description="Helical" evidence="6">
    <location>
        <begin position="406"/>
        <end position="426"/>
    </location>
</feature>
<dbReference type="Proteomes" id="UP001140094">
    <property type="component" value="Unassembled WGS sequence"/>
</dbReference>
<evidence type="ECO:0000256" key="2">
    <source>
        <dbReference type="ARBA" id="ARBA00022448"/>
    </source>
</evidence>
<protein>
    <recommendedName>
        <fullName evidence="7">Major facilitator superfamily (MFS) profile domain-containing protein</fullName>
    </recommendedName>
</protein>
<accession>A0A9W8I5T4</accession>
<feature type="transmembrane region" description="Helical" evidence="6">
    <location>
        <begin position="151"/>
        <end position="170"/>
    </location>
</feature>
<dbReference type="Gene3D" id="1.20.1250.20">
    <property type="entry name" value="MFS general substrate transporter like domains"/>
    <property type="match status" value="2"/>
</dbReference>
<keyword evidence="3 6" id="KW-0812">Transmembrane</keyword>
<feature type="transmembrane region" description="Helical" evidence="6">
    <location>
        <begin position="372"/>
        <end position="394"/>
    </location>
</feature>
<gene>
    <name evidence="8" type="ORF">H4R20_000186</name>
</gene>
<evidence type="ECO:0000259" key="7">
    <source>
        <dbReference type="PROSITE" id="PS50850"/>
    </source>
</evidence>
<organism evidence="8 9">
    <name type="scientific">Coemansia guatemalensis</name>
    <dbReference type="NCBI Taxonomy" id="2761395"/>
    <lineage>
        <taxon>Eukaryota</taxon>
        <taxon>Fungi</taxon>
        <taxon>Fungi incertae sedis</taxon>
        <taxon>Zoopagomycota</taxon>
        <taxon>Kickxellomycotina</taxon>
        <taxon>Kickxellomycetes</taxon>
        <taxon>Kickxellales</taxon>
        <taxon>Kickxellaceae</taxon>
        <taxon>Coemansia</taxon>
    </lineage>
</organism>
<evidence type="ECO:0000256" key="6">
    <source>
        <dbReference type="SAM" id="Phobius"/>
    </source>
</evidence>
<proteinExistence type="predicted"/>
<dbReference type="PANTHER" id="PTHR43791">
    <property type="entry name" value="PERMEASE-RELATED"/>
    <property type="match status" value="1"/>
</dbReference>
<keyword evidence="9" id="KW-1185">Reference proteome</keyword>
<keyword evidence="5 6" id="KW-0472">Membrane</keyword>
<dbReference type="AlphaFoldDB" id="A0A9W8I5T4"/>
<feature type="transmembrane region" description="Helical" evidence="6">
    <location>
        <begin position="46"/>
        <end position="66"/>
    </location>
</feature>
<comment type="caution">
    <text evidence="8">The sequence shown here is derived from an EMBL/GenBank/DDBJ whole genome shotgun (WGS) entry which is preliminary data.</text>
</comment>
<evidence type="ECO:0000256" key="1">
    <source>
        <dbReference type="ARBA" id="ARBA00004141"/>
    </source>
</evidence>
<keyword evidence="2" id="KW-0813">Transport</keyword>
<feature type="transmembrane region" description="Helical" evidence="6">
    <location>
        <begin position="438"/>
        <end position="458"/>
    </location>
</feature>
<feature type="transmembrane region" description="Helical" evidence="6">
    <location>
        <begin position="275"/>
        <end position="295"/>
    </location>
</feature>
<dbReference type="EMBL" id="JANBUO010000004">
    <property type="protein sequence ID" value="KAJ2809376.1"/>
    <property type="molecule type" value="Genomic_DNA"/>
</dbReference>
<feature type="transmembrane region" description="Helical" evidence="6">
    <location>
        <begin position="120"/>
        <end position="139"/>
    </location>
</feature>
<dbReference type="GO" id="GO:0016020">
    <property type="term" value="C:membrane"/>
    <property type="evidence" value="ECO:0007669"/>
    <property type="project" value="UniProtKB-SubCell"/>
</dbReference>
<dbReference type="InterPro" id="IPR020846">
    <property type="entry name" value="MFS_dom"/>
</dbReference>
<dbReference type="SUPFAM" id="SSF103473">
    <property type="entry name" value="MFS general substrate transporter"/>
    <property type="match status" value="1"/>
</dbReference>
<sequence>MVVTLGITGHRVCPLHKEHAASSCKDTQRHEQQGADSNNSVVLQQALLKIDVLILPVIIVGSLFSMMDRSSMGNAKVSGLEDDLHLRQGDYNIATSLFYPTYLVFQPLSNWCLKRVGARIWLPLLTLLWGAVICAQAFVTSRGLLFTCRVLLGIPEAGYNSGALFLISFWYPRRCVSRRVAIFYTGTAIGSLISGPIALGLTKLNGWITSWHAIFFVEGLVTMCWALVMFVLVPNYPDDAIVLSSAERTALSTTLRSEKPEGGRRPINTRRFIRCLFNVPLLLVSLVLFCANMPINTIMLFGPQVVKDMGFSSSQAQAMQTLPGFCGLVAIIMANWSTQWYGSHYRAVIAHSILLVIGSTVLLATVNVGARMFALCLLGFGGFGLLGCGPGWLATNVAATVTMGSAGASVLVVCGGAGGIATSYIYRNQDAPKYMLGHGINLMAGILAIILALAARWCMGWRNHKMALDPTDISSLSPNEISELGDQHPDFRYVY</sequence>
<dbReference type="GO" id="GO:0022857">
    <property type="term" value="F:transmembrane transporter activity"/>
    <property type="evidence" value="ECO:0007669"/>
    <property type="project" value="InterPro"/>
</dbReference>
<dbReference type="PROSITE" id="PS50850">
    <property type="entry name" value="MFS"/>
    <property type="match status" value="1"/>
</dbReference>
<dbReference type="PANTHER" id="PTHR43791:SF36">
    <property type="entry name" value="TRANSPORTER, PUTATIVE (AFU_ORTHOLOGUE AFUA_6G08340)-RELATED"/>
    <property type="match status" value="1"/>
</dbReference>
<reference evidence="8" key="1">
    <citation type="submission" date="2022-07" db="EMBL/GenBank/DDBJ databases">
        <title>Phylogenomic reconstructions and comparative analyses of Kickxellomycotina fungi.</title>
        <authorList>
            <person name="Reynolds N.K."/>
            <person name="Stajich J.E."/>
            <person name="Barry K."/>
            <person name="Grigoriev I.V."/>
            <person name="Crous P."/>
            <person name="Smith M.E."/>
        </authorList>
    </citation>
    <scope>NUCLEOTIDE SEQUENCE</scope>
    <source>
        <strain evidence="8">NRRL 1565</strain>
    </source>
</reference>
<evidence type="ECO:0000256" key="5">
    <source>
        <dbReference type="ARBA" id="ARBA00023136"/>
    </source>
</evidence>
<feature type="domain" description="Major facilitator superfamily (MFS) profile" evidence="7">
    <location>
        <begin position="54"/>
        <end position="456"/>
    </location>
</feature>
<feature type="transmembrane region" description="Helical" evidence="6">
    <location>
        <begin position="182"/>
        <end position="201"/>
    </location>
</feature>
<dbReference type="InterPro" id="IPR036259">
    <property type="entry name" value="MFS_trans_sf"/>
</dbReference>
<feature type="transmembrane region" description="Helical" evidence="6">
    <location>
        <begin position="348"/>
        <end position="366"/>
    </location>
</feature>
<evidence type="ECO:0000313" key="8">
    <source>
        <dbReference type="EMBL" id="KAJ2809376.1"/>
    </source>
</evidence>
<evidence type="ECO:0000313" key="9">
    <source>
        <dbReference type="Proteomes" id="UP001140094"/>
    </source>
</evidence>
<name>A0A9W8I5T4_9FUNG</name>